<sequence length="160" mass="17604">MDPLASQANPRNWPQSRAQAPSPSPYQASQPSTAQQNTDFALGNIAQLTVRNNCKNILRTVPFYTVQNCLDALIKVEGNTEKAVLYLSDSKRMAARSPSQLESALRGNSMVEPQIKIDTMKLQRNSPGASLQSCYLALKIAQGDYEKAAKQMERDSGRSD</sequence>
<gene>
    <name evidence="2" type="ORF">OHC33_000713</name>
</gene>
<name>A0AAN8EMA7_9EURO</name>
<organism evidence="2 3">
    <name type="scientific">Knufia fluminis</name>
    <dbReference type="NCBI Taxonomy" id="191047"/>
    <lineage>
        <taxon>Eukaryota</taxon>
        <taxon>Fungi</taxon>
        <taxon>Dikarya</taxon>
        <taxon>Ascomycota</taxon>
        <taxon>Pezizomycotina</taxon>
        <taxon>Eurotiomycetes</taxon>
        <taxon>Chaetothyriomycetidae</taxon>
        <taxon>Chaetothyriales</taxon>
        <taxon>Trichomeriaceae</taxon>
        <taxon>Knufia</taxon>
    </lineage>
</organism>
<keyword evidence="3" id="KW-1185">Reference proteome</keyword>
<feature type="compositionally biased region" description="Polar residues" evidence="1">
    <location>
        <begin position="1"/>
        <end position="13"/>
    </location>
</feature>
<protein>
    <submittedName>
        <fullName evidence="2">Uncharacterized protein</fullName>
    </submittedName>
</protein>
<dbReference type="Proteomes" id="UP001316803">
    <property type="component" value="Unassembled WGS sequence"/>
</dbReference>
<dbReference type="EMBL" id="JAKLMC020000001">
    <property type="protein sequence ID" value="KAK5958869.1"/>
    <property type="molecule type" value="Genomic_DNA"/>
</dbReference>
<feature type="compositionally biased region" description="Low complexity" evidence="1">
    <location>
        <begin position="14"/>
        <end position="35"/>
    </location>
</feature>
<reference evidence="2 3" key="1">
    <citation type="submission" date="2022-12" db="EMBL/GenBank/DDBJ databases">
        <title>Genomic features and morphological characterization of a novel Knufia sp. strain isolated from spacecraft assembly facility.</title>
        <authorList>
            <person name="Teixeira M."/>
            <person name="Chander A.M."/>
            <person name="Stajich J.E."/>
            <person name="Venkateswaran K."/>
        </authorList>
    </citation>
    <scope>NUCLEOTIDE SEQUENCE [LARGE SCALE GENOMIC DNA]</scope>
    <source>
        <strain evidence="2 3">FJI-L2-BK-P2</strain>
    </source>
</reference>
<accession>A0AAN8EMA7</accession>
<comment type="caution">
    <text evidence="2">The sequence shown here is derived from an EMBL/GenBank/DDBJ whole genome shotgun (WGS) entry which is preliminary data.</text>
</comment>
<evidence type="ECO:0000313" key="3">
    <source>
        <dbReference type="Proteomes" id="UP001316803"/>
    </source>
</evidence>
<proteinExistence type="predicted"/>
<feature type="region of interest" description="Disordered" evidence="1">
    <location>
        <begin position="1"/>
        <end position="35"/>
    </location>
</feature>
<evidence type="ECO:0000256" key="1">
    <source>
        <dbReference type="SAM" id="MobiDB-lite"/>
    </source>
</evidence>
<evidence type="ECO:0000313" key="2">
    <source>
        <dbReference type="EMBL" id="KAK5958869.1"/>
    </source>
</evidence>
<dbReference type="AlphaFoldDB" id="A0AAN8EMA7"/>